<dbReference type="SMART" id="SM00256">
    <property type="entry name" value="FBOX"/>
    <property type="match status" value="1"/>
</dbReference>
<gene>
    <name evidence="2" type="ORF">NP233_g4310</name>
</gene>
<comment type="caution">
    <text evidence="2">The sequence shown here is derived from an EMBL/GenBank/DDBJ whole genome shotgun (WGS) entry which is preliminary data.</text>
</comment>
<evidence type="ECO:0000313" key="2">
    <source>
        <dbReference type="EMBL" id="KAJ3570581.1"/>
    </source>
</evidence>
<dbReference type="InterPro" id="IPR036047">
    <property type="entry name" value="F-box-like_dom_sf"/>
</dbReference>
<dbReference type="Gene3D" id="1.20.1280.50">
    <property type="match status" value="1"/>
</dbReference>
<feature type="domain" description="F-box" evidence="1">
    <location>
        <begin position="7"/>
        <end position="53"/>
    </location>
</feature>
<dbReference type="InterPro" id="IPR001810">
    <property type="entry name" value="F-box_dom"/>
</dbReference>
<dbReference type="AlphaFoldDB" id="A0AAD5VUY5"/>
<sequence length="579" mass="66004">MVLTTTGLNLLSLPNDVLLEILGLLTALEVTDCGLVCRRLYNLSSNRNVWLRILGAGNYGYIAALSSTVKRSDETSELRRLLIRAEHTERSWGGFDKSEVKESSLWQADHSSINIPCAFVQNCLVFHNTLDWSWSSQDLIYTWYPVERLSNQAIESVFTYTLRRIHPKEPNLEKRFFKEGMRVISDALHIVYGKILKDNRDELISLHLSKVERSDEGFTVSHYLTVEVRVNVHDSGELRWLDEEHFILVAQKMYSRPGEILLFKRTTGEHVSINSQHPTSTNGSNWQTNHGLYRLSYSSTPSYLVHVINGQDYEIFKLPNEIIDNHSTSTKRETSSRPLKPFQAGEIPFQLNKICHVQEHSPSELTIVGFQMHSWLHWQLAIIHLKLNLPRESSSSLLPATIEKLQLSLNINEEPRMQLISANPRHPCSHSIMIMYSLSNANTYYAVRVNFAPDTRRGQEVELTPLELSRAKRTPRQFFWMDRSSHDAGLLVEQYRRPIIGRESLESFQVDDGRRPRGSSNSSCFDVQLTSTDSSMSITTLISPTELELSFPAANILPEELGSHTALGGTCCGLIIRQL</sequence>
<dbReference type="EMBL" id="JANIEX010000230">
    <property type="protein sequence ID" value="KAJ3570581.1"/>
    <property type="molecule type" value="Genomic_DNA"/>
</dbReference>
<name>A0AAD5VUY5_9AGAR</name>
<dbReference type="Pfam" id="PF12937">
    <property type="entry name" value="F-box-like"/>
    <property type="match status" value="1"/>
</dbReference>
<dbReference type="Proteomes" id="UP001213000">
    <property type="component" value="Unassembled WGS sequence"/>
</dbReference>
<dbReference type="SUPFAM" id="SSF81383">
    <property type="entry name" value="F-box domain"/>
    <property type="match status" value="1"/>
</dbReference>
<accession>A0AAD5VUY5</accession>
<keyword evidence="3" id="KW-1185">Reference proteome</keyword>
<evidence type="ECO:0000259" key="1">
    <source>
        <dbReference type="PROSITE" id="PS50181"/>
    </source>
</evidence>
<organism evidence="2 3">
    <name type="scientific">Leucocoprinus birnbaumii</name>
    <dbReference type="NCBI Taxonomy" id="56174"/>
    <lineage>
        <taxon>Eukaryota</taxon>
        <taxon>Fungi</taxon>
        <taxon>Dikarya</taxon>
        <taxon>Basidiomycota</taxon>
        <taxon>Agaricomycotina</taxon>
        <taxon>Agaricomycetes</taxon>
        <taxon>Agaricomycetidae</taxon>
        <taxon>Agaricales</taxon>
        <taxon>Agaricineae</taxon>
        <taxon>Agaricaceae</taxon>
        <taxon>Leucocoprinus</taxon>
    </lineage>
</organism>
<protein>
    <recommendedName>
        <fullName evidence="1">F-box domain-containing protein</fullName>
    </recommendedName>
</protein>
<evidence type="ECO:0000313" key="3">
    <source>
        <dbReference type="Proteomes" id="UP001213000"/>
    </source>
</evidence>
<dbReference type="PROSITE" id="PS50181">
    <property type="entry name" value="FBOX"/>
    <property type="match status" value="1"/>
</dbReference>
<proteinExistence type="predicted"/>
<reference evidence="2" key="1">
    <citation type="submission" date="2022-07" db="EMBL/GenBank/DDBJ databases">
        <title>Genome Sequence of Leucocoprinus birnbaumii.</title>
        <authorList>
            <person name="Buettner E."/>
        </authorList>
    </citation>
    <scope>NUCLEOTIDE SEQUENCE</scope>
    <source>
        <strain evidence="2">VT141</strain>
    </source>
</reference>